<proteinExistence type="predicted"/>
<feature type="transmembrane region" description="Helical" evidence="1">
    <location>
        <begin position="34"/>
        <end position="53"/>
    </location>
</feature>
<dbReference type="AlphaFoldDB" id="A0A3A1QPM4"/>
<keyword evidence="1" id="KW-0812">Transmembrane</keyword>
<evidence type="ECO:0000256" key="1">
    <source>
        <dbReference type="SAM" id="Phobius"/>
    </source>
</evidence>
<accession>A0A3A1QPM4</accession>
<feature type="transmembrane region" description="Helical" evidence="1">
    <location>
        <begin position="92"/>
        <end position="110"/>
    </location>
</feature>
<name>A0A3A1QPM4_9BACI</name>
<dbReference type="Proteomes" id="UP000265801">
    <property type="component" value="Unassembled WGS sequence"/>
</dbReference>
<dbReference type="EMBL" id="QXIR01000045">
    <property type="protein sequence ID" value="RIW28457.1"/>
    <property type="molecule type" value="Genomic_DNA"/>
</dbReference>
<keyword evidence="3" id="KW-1185">Reference proteome</keyword>
<dbReference type="InterPro" id="IPR019649">
    <property type="entry name" value="DUF2512"/>
</dbReference>
<dbReference type="RefSeq" id="WP_119549455.1">
    <property type="nucleotide sequence ID" value="NZ_QXIR01000045.1"/>
</dbReference>
<gene>
    <name evidence="2" type="ORF">D3H55_21935</name>
</gene>
<dbReference type="Pfam" id="PF10710">
    <property type="entry name" value="DUF2512"/>
    <property type="match status" value="1"/>
</dbReference>
<keyword evidence="1" id="KW-1133">Transmembrane helix</keyword>
<reference evidence="2 3" key="1">
    <citation type="submission" date="2018-09" db="EMBL/GenBank/DDBJ databases">
        <title>Bacillus saliacetes sp. nov., isolated from Thai shrimp paste (Ka-pi).</title>
        <authorList>
            <person name="Daroonpunt R."/>
            <person name="Tanasupawat S."/>
            <person name="Yiamsombut S."/>
        </authorList>
    </citation>
    <scope>NUCLEOTIDE SEQUENCE [LARGE SCALE GENOMIC DNA]</scope>
    <source>
        <strain evidence="2 3">SKP7-4</strain>
    </source>
</reference>
<feature type="transmembrane region" description="Helical" evidence="1">
    <location>
        <begin position="7"/>
        <end position="28"/>
    </location>
</feature>
<feature type="transmembrane region" description="Helical" evidence="1">
    <location>
        <begin position="65"/>
        <end position="86"/>
    </location>
</feature>
<organism evidence="2 3">
    <name type="scientific">Bacillus salacetis</name>
    <dbReference type="NCBI Taxonomy" id="2315464"/>
    <lineage>
        <taxon>Bacteria</taxon>
        <taxon>Bacillati</taxon>
        <taxon>Bacillota</taxon>
        <taxon>Bacilli</taxon>
        <taxon>Bacillales</taxon>
        <taxon>Bacillaceae</taxon>
        <taxon>Bacillus</taxon>
    </lineage>
</organism>
<evidence type="ECO:0000313" key="2">
    <source>
        <dbReference type="EMBL" id="RIW28457.1"/>
    </source>
</evidence>
<protein>
    <submittedName>
        <fullName evidence="2">DUF2512 family protein</fullName>
    </submittedName>
</protein>
<dbReference type="OrthoDB" id="2111682at2"/>
<sequence>MEHIKAIAIKFVMIAVVLGIILTGIFGVEVSDMLIVSVVLTLGAYVLGDLMVFKRMNGEQKKRNTVATLADAGLAFVILWFMGIAMFPDQNVVLASLVSAVVLAAGEWFFHKYLDHSVFNENRLYHSNPVHNN</sequence>
<evidence type="ECO:0000313" key="3">
    <source>
        <dbReference type="Proteomes" id="UP000265801"/>
    </source>
</evidence>
<comment type="caution">
    <text evidence="2">The sequence shown here is derived from an EMBL/GenBank/DDBJ whole genome shotgun (WGS) entry which is preliminary data.</text>
</comment>
<keyword evidence="1" id="KW-0472">Membrane</keyword>